<dbReference type="Gene3D" id="1.10.3470.10">
    <property type="entry name" value="ABC transporter involved in vitamin B12 uptake, BtuC"/>
    <property type="match status" value="1"/>
</dbReference>
<dbReference type="InterPro" id="IPR037294">
    <property type="entry name" value="ABC_BtuC-like"/>
</dbReference>
<feature type="transmembrane region" description="Helical" evidence="9">
    <location>
        <begin position="147"/>
        <end position="171"/>
    </location>
</feature>
<comment type="similarity">
    <text evidence="2">Belongs to the binding-protein-dependent transport system permease family. FecCD subfamily.</text>
</comment>
<keyword evidence="3" id="KW-0813">Transport</keyword>
<evidence type="ECO:0000256" key="6">
    <source>
        <dbReference type="ARBA" id="ARBA00022989"/>
    </source>
</evidence>
<dbReference type="PANTHER" id="PTHR30472:SF24">
    <property type="entry name" value="FERRIC ENTEROBACTIN TRANSPORT SYSTEM PERMEASE PROTEIN FEPG"/>
    <property type="match status" value="1"/>
</dbReference>
<dbReference type="GO" id="GO:0033214">
    <property type="term" value="P:siderophore-iron import into cell"/>
    <property type="evidence" value="ECO:0007669"/>
    <property type="project" value="TreeGrafter"/>
</dbReference>
<accession>A0A2T0UU64</accession>
<proteinExistence type="inferred from homology"/>
<comment type="subcellular location">
    <subcellularLocation>
        <location evidence="1">Cell membrane</location>
        <topology evidence="1">Multi-pass membrane protein</topology>
    </subcellularLocation>
</comment>
<dbReference type="InterPro" id="IPR000522">
    <property type="entry name" value="ABC_transptr_permease_BtuC"/>
</dbReference>
<comment type="caution">
    <text evidence="10">The sequence shown here is derived from an EMBL/GenBank/DDBJ whole genome shotgun (WGS) entry which is preliminary data.</text>
</comment>
<evidence type="ECO:0000256" key="1">
    <source>
        <dbReference type="ARBA" id="ARBA00004651"/>
    </source>
</evidence>
<dbReference type="GO" id="GO:0022857">
    <property type="term" value="F:transmembrane transporter activity"/>
    <property type="evidence" value="ECO:0007669"/>
    <property type="project" value="InterPro"/>
</dbReference>
<evidence type="ECO:0000256" key="2">
    <source>
        <dbReference type="ARBA" id="ARBA00007935"/>
    </source>
</evidence>
<keyword evidence="4" id="KW-1003">Cell membrane</keyword>
<keyword evidence="7 9" id="KW-0472">Membrane</keyword>
<gene>
    <name evidence="10" type="ORF">BCF74_1058</name>
</gene>
<keyword evidence="5 9" id="KW-0812">Transmembrane</keyword>
<dbReference type="Pfam" id="PF01032">
    <property type="entry name" value="FecCD"/>
    <property type="match status" value="1"/>
</dbReference>
<feature type="transmembrane region" description="Helical" evidence="9">
    <location>
        <begin position="90"/>
        <end position="108"/>
    </location>
</feature>
<name>A0A2T0UU64_9MICO</name>
<feature type="transmembrane region" description="Helical" evidence="9">
    <location>
        <begin position="309"/>
        <end position="331"/>
    </location>
</feature>
<evidence type="ECO:0000313" key="10">
    <source>
        <dbReference type="EMBL" id="PRY61453.1"/>
    </source>
</evidence>
<sequence length="367" mass="36056">MTDTRSRARGQAPTPARAGASTPPTARPARTERHHAGAILAGTVLLVAVFVLSLSVGTTALPLSDVLASLLGGSGGPADFVVRELRLPRAVAGICVGAALAVAGALTQTVTRNPLASPDIIGVTSGASLGAVAVIVFGGSAGGASGAVASVGVPAAAMAGGAIASLLVALVARAGERVVLVGVGVTAMCQSAVTWLLVSGDVTDAGRAATWLAGSLSGRVWTDVAPVVVAIVALTPATWLLTRELAVLVLGDDVATGLGANPSRTRWVALGASTVLAGLATAAAGPVAFVGLCAPALAVRIARVERPPLVLSALVGAVLVSGSDLVARNLFGWLGLGPTELPVGIVTGIIGAVYLVVLLHRRAGRST</sequence>
<evidence type="ECO:0000313" key="11">
    <source>
        <dbReference type="Proteomes" id="UP000237822"/>
    </source>
</evidence>
<dbReference type="PANTHER" id="PTHR30472">
    <property type="entry name" value="FERRIC ENTEROBACTIN TRANSPORT SYSTEM PERMEASE PROTEIN"/>
    <property type="match status" value="1"/>
</dbReference>
<evidence type="ECO:0000256" key="8">
    <source>
        <dbReference type="SAM" id="MobiDB-lite"/>
    </source>
</evidence>
<dbReference type="RefSeq" id="WP_218279196.1">
    <property type="nucleotide sequence ID" value="NZ_PVTI01000005.1"/>
</dbReference>
<protein>
    <submittedName>
        <fullName evidence="10">Iron complex transport system permease protein</fullName>
    </submittedName>
</protein>
<feature type="region of interest" description="Disordered" evidence="8">
    <location>
        <begin position="1"/>
        <end position="31"/>
    </location>
</feature>
<evidence type="ECO:0000256" key="5">
    <source>
        <dbReference type="ARBA" id="ARBA00022692"/>
    </source>
</evidence>
<dbReference type="AlphaFoldDB" id="A0A2T0UU64"/>
<evidence type="ECO:0000256" key="3">
    <source>
        <dbReference type="ARBA" id="ARBA00022448"/>
    </source>
</evidence>
<evidence type="ECO:0000256" key="4">
    <source>
        <dbReference type="ARBA" id="ARBA00022475"/>
    </source>
</evidence>
<evidence type="ECO:0000256" key="9">
    <source>
        <dbReference type="SAM" id="Phobius"/>
    </source>
</evidence>
<feature type="transmembrane region" description="Helical" evidence="9">
    <location>
        <begin position="343"/>
        <end position="360"/>
    </location>
</feature>
<keyword evidence="11" id="KW-1185">Reference proteome</keyword>
<keyword evidence="6 9" id="KW-1133">Transmembrane helix</keyword>
<feature type="transmembrane region" description="Helical" evidence="9">
    <location>
        <begin position="267"/>
        <end position="297"/>
    </location>
</feature>
<dbReference type="Proteomes" id="UP000237822">
    <property type="component" value="Unassembled WGS sequence"/>
</dbReference>
<dbReference type="CDD" id="cd06550">
    <property type="entry name" value="TM_ABC_iron-siderophores_like"/>
    <property type="match status" value="1"/>
</dbReference>
<feature type="transmembrane region" description="Helical" evidence="9">
    <location>
        <begin position="37"/>
        <end position="61"/>
    </location>
</feature>
<dbReference type="EMBL" id="PVTI01000005">
    <property type="protein sequence ID" value="PRY61453.1"/>
    <property type="molecule type" value="Genomic_DNA"/>
</dbReference>
<dbReference type="GO" id="GO:0005886">
    <property type="term" value="C:plasma membrane"/>
    <property type="evidence" value="ECO:0007669"/>
    <property type="project" value="UniProtKB-SubCell"/>
</dbReference>
<reference evidence="10 11" key="1">
    <citation type="submission" date="2018-03" db="EMBL/GenBank/DDBJ databases">
        <title>Genomic Encyclopedia of Archaeal and Bacterial Type Strains, Phase II (KMG-II): from individual species to whole genera.</title>
        <authorList>
            <person name="Goeker M."/>
        </authorList>
    </citation>
    <scope>NUCLEOTIDE SEQUENCE [LARGE SCALE GENOMIC DNA]</scope>
    <source>
        <strain evidence="10 11">ATCC BAA-1496</strain>
    </source>
</reference>
<organism evidence="10 11">
    <name type="scientific">Knoellia remsis</name>
    <dbReference type="NCBI Taxonomy" id="407159"/>
    <lineage>
        <taxon>Bacteria</taxon>
        <taxon>Bacillati</taxon>
        <taxon>Actinomycetota</taxon>
        <taxon>Actinomycetes</taxon>
        <taxon>Micrococcales</taxon>
        <taxon>Intrasporangiaceae</taxon>
        <taxon>Knoellia</taxon>
    </lineage>
</organism>
<evidence type="ECO:0000256" key="7">
    <source>
        <dbReference type="ARBA" id="ARBA00023136"/>
    </source>
</evidence>
<feature type="transmembrane region" description="Helical" evidence="9">
    <location>
        <begin position="178"/>
        <end position="198"/>
    </location>
</feature>
<dbReference type="SUPFAM" id="SSF81345">
    <property type="entry name" value="ABC transporter involved in vitamin B12 uptake, BtuC"/>
    <property type="match status" value="1"/>
</dbReference>
<feature type="transmembrane region" description="Helical" evidence="9">
    <location>
        <begin position="120"/>
        <end position="141"/>
    </location>
</feature>